<dbReference type="OrthoDB" id="539213at2759"/>
<reference evidence="1" key="1">
    <citation type="submission" date="2022-03" db="EMBL/GenBank/DDBJ databases">
        <authorList>
            <person name="Martin C."/>
        </authorList>
    </citation>
    <scope>NUCLEOTIDE SEQUENCE</scope>
</reference>
<evidence type="ECO:0000313" key="1">
    <source>
        <dbReference type="EMBL" id="CAH1799334.1"/>
    </source>
</evidence>
<dbReference type="SMART" id="SM00248">
    <property type="entry name" value="ANK"/>
    <property type="match status" value="3"/>
</dbReference>
<dbReference type="PANTHER" id="PTHR24134:SF9">
    <property type="entry name" value="ANKYRIN REPEAT AND SOCS BOX PROTEIN 8"/>
    <property type="match status" value="1"/>
</dbReference>
<protein>
    <submittedName>
        <fullName evidence="1">Uncharacterized protein</fullName>
    </submittedName>
</protein>
<comment type="caution">
    <text evidence="1">The sequence shown here is derived from an EMBL/GenBank/DDBJ whole genome shotgun (WGS) entry which is preliminary data.</text>
</comment>
<sequence>MAGPGVFHVEFGINETQLTRALELHHYDEAEQMIEDCTNATYLDEGCYQRTPLYIVLCGMNEDETTPAPRNLNIAALLVRAGANSNYRVPATLFGSEYVGPGKTALELTVDFYNTITKHPCHTTFNSLERKLTIWNPLHYKVIGLNNRLLHTLEEVLDHLSDFIAIMLGHGGDVKIRDEYHMTPLHRTLVYSTDLRISELLCENSADNNAIDIRGNTPLLALCDAFPFGVSKFIDDRPYDDPYTECCNLTGKEHFASYMTSTEGLKLDVQNKQGRTALFNSMVRGDMATCRLLLERGASPIQRGSVRDGRKQRMISPLFAGLCSLRVVKKRMDRYCANIPQSYRFLAQMMDSGFFSKPEISRELFEYIDTDFPELSHLQGLGSKLLPAIFGNTSSSLRQQCARTIFQRCFIKCRKPHHLLFPPGTIGYFFTLEDFDLPEAYWRYLTELIDVPVLKNLVTILGLPKDLLSSFEIELLRQRLFSKFMQFQWFEWYDEEIDGAIGGVYSDYNSNSDSPSDGGDSDLEYW</sequence>
<accession>A0A8J1XIZ4</accession>
<name>A0A8J1XIZ4_OWEFU</name>
<dbReference type="EMBL" id="CAIIXF020000011">
    <property type="protein sequence ID" value="CAH1799334.1"/>
    <property type="molecule type" value="Genomic_DNA"/>
</dbReference>
<dbReference type="Gene3D" id="1.25.40.20">
    <property type="entry name" value="Ankyrin repeat-containing domain"/>
    <property type="match status" value="1"/>
</dbReference>
<dbReference type="InterPro" id="IPR002110">
    <property type="entry name" value="Ankyrin_rpt"/>
</dbReference>
<keyword evidence="2" id="KW-1185">Reference proteome</keyword>
<organism evidence="1 2">
    <name type="scientific">Owenia fusiformis</name>
    <name type="common">Polychaete worm</name>
    <dbReference type="NCBI Taxonomy" id="6347"/>
    <lineage>
        <taxon>Eukaryota</taxon>
        <taxon>Metazoa</taxon>
        <taxon>Spiralia</taxon>
        <taxon>Lophotrochozoa</taxon>
        <taxon>Annelida</taxon>
        <taxon>Polychaeta</taxon>
        <taxon>Sedentaria</taxon>
        <taxon>Canalipalpata</taxon>
        <taxon>Sabellida</taxon>
        <taxon>Oweniida</taxon>
        <taxon>Oweniidae</taxon>
        <taxon>Owenia</taxon>
    </lineage>
</organism>
<evidence type="ECO:0000313" key="2">
    <source>
        <dbReference type="Proteomes" id="UP000749559"/>
    </source>
</evidence>
<dbReference type="InterPro" id="IPR036770">
    <property type="entry name" value="Ankyrin_rpt-contain_sf"/>
</dbReference>
<dbReference type="AlphaFoldDB" id="A0A8J1XIZ4"/>
<gene>
    <name evidence="1" type="ORF">OFUS_LOCUS23358</name>
</gene>
<dbReference type="Proteomes" id="UP000749559">
    <property type="component" value="Unassembled WGS sequence"/>
</dbReference>
<dbReference type="PANTHER" id="PTHR24134">
    <property type="entry name" value="ANKYRIN REPEAT-CONTAINING PROTEIN DDB_G0279043"/>
    <property type="match status" value="1"/>
</dbReference>
<proteinExistence type="predicted"/>
<dbReference type="SUPFAM" id="SSF48403">
    <property type="entry name" value="Ankyrin repeat"/>
    <property type="match status" value="1"/>
</dbReference>